<dbReference type="InterPro" id="IPR001347">
    <property type="entry name" value="SIS_dom"/>
</dbReference>
<gene>
    <name evidence="6" type="ORF">P7D85_04410</name>
</gene>
<dbReference type="RefSeq" id="WP_088935302.1">
    <property type="nucleotide sequence ID" value="NZ_JAFLVV010000030.1"/>
</dbReference>
<keyword evidence="3" id="KW-0804">Transcription</keyword>
<dbReference type="SUPFAM" id="SSF53697">
    <property type="entry name" value="SIS domain"/>
    <property type="match status" value="1"/>
</dbReference>
<keyword evidence="2" id="KW-0238">DNA-binding</keyword>
<feature type="domain" description="SIS" evidence="5">
    <location>
        <begin position="87"/>
        <end position="218"/>
    </location>
</feature>
<dbReference type="Pfam" id="PF01380">
    <property type="entry name" value="SIS"/>
    <property type="match status" value="1"/>
</dbReference>
<dbReference type="Gene3D" id="1.10.10.10">
    <property type="entry name" value="Winged helix-like DNA-binding domain superfamily/Winged helix DNA-binding domain"/>
    <property type="match status" value="1"/>
</dbReference>
<comment type="caution">
    <text evidence="6">The sequence shown here is derived from an EMBL/GenBank/DDBJ whole genome shotgun (WGS) entry which is preliminary data.</text>
</comment>
<dbReference type="SUPFAM" id="SSF46689">
    <property type="entry name" value="Homeodomain-like"/>
    <property type="match status" value="1"/>
</dbReference>
<dbReference type="PROSITE" id="PS51464">
    <property type="entry name" value="SIS"/>
    <property type="match status" value="1"/>
</dbReference>
<evidence type="ECO:0000256" key="1">
    <source>
        <dbReference type="ARBA" id="ARBA00023015"/>
    </source>
</evidence>
<dbReference type="Proteomes" id="UP001252875">
    <property type="component" value="Unassembled WGS sequence"/>
</dbReference>
<name>A0ABU3EVV4_9ENTE</name>
<accession>A0ABU3EVV4</accession>
<dbReference type="InterPro" id="IPR046348">
    <property type="entry name" value="SIS_dom_sf"/>
</dbReference>
<dbReference type="CDD" id="cd05013">
    <property type="entry name" value="SIS_RpiR"/>
    <property type="match status" value="1"/>
</dbReference>
<feature type="domain" description="HTH rpiR-type" evidence="4">
    <location>
        <begin position="1"/>
        <end position="68"/>
    </location>
</feature>
<evidence type="ECO:0000259" key="4">
    <source>
        <dbReference type="PROSITE" id="PS51071"/>
    </source>
</evidence>
<evidence type="ECO:0000256" key="2">
    <source>
        <dbReference type="ARBA" id="ARBA00023125"/>
    </source>
</evidence>
<evidence type="ECO:0000313" key="6">
    <source>
        <dbReference type="EMBL" id="MDT2599004.1"/>
    </source>
</evidence>
<dbReference type="Pfam" id="PF01418">
    <property type="entry name" value="HTH_6"/>
    <property type="match status" value="1"/>
</dbReference>
<dbReference type="InterPro" id="IPR035472">
    <property type="entry name" value="RpiR-like_SIS"/>
</dbReference>
<dbReference type="EMBL" id="JARPYI010000001">
    <property type="protein sequence ID" value="MDT2599004.1"/>
    <property type="molecule type" value="Genomic_DNA"/>
</dbReference>
<dbReference type="PANTHER" id="PTHR30514:SF1">
    <property type="entry name" value="HTH-TYPE TRANSCRIPTIONAL REGULATOR HEXR-RELATED"/>
    <property type="match status" value="1"/>
</dbReference>
<organism evidence="6 7">
    <name type="scientific">Enterococcus hulanensis</name>
    <dbReference type="NCBI Taxonomy" id="2559929"/>
    <lineage>
        <taxon>Bacteria</taxon>
        <taxon>Bacillati</taxon>
        <taxon>Bacillota</taxon>
        <taxon>Bacilli</taxon>
        <taxon>Lactobacillales</taxon>
        <taxon>Enterococcaceae</taxon>
        <taxon>Enterococcus</taxon>
    </lineage>
</organism>
<evidence type="ECO:0000259" key="5">
    <source>
        <dbReference type="PROSITE" id="PS51464"/>
    </source>
</evidence>
<keyword evidence="7" id="KW-1185">Reference proteome</keyword>
<dbReference type="Gene3D" id="3.40.50.10490">
    <property type="entry name" value="Glucose-6-phosphate isomerase like protein, domain 1"/>
    <property type="match status" value="1"/>
</dbReference>
<sequence>MVYQLNHTEHKIYKKIMKAIEQGELPKLTKVAEENYVSTTYIVKLAKKIGYSGFSEMIYVNKYKQRLGKTPNNSEIVMFDTEEVQKLAALIKQFSDKIIFVFGIGYSAIVADYLQKKLSKLGLFVNSGSPIDMTIPYQEYLVIFISKSGETEDVLEIAKKVKSNVSVSVLLTAAEKSTIGTHVTYTQVISAEREPNAPDLFDSKCLALFEYVLLELDK</sequence>
<dbReference type="InterPro" id="IPR036388">
    <property type="entry name" value="WH-like_DNA-bd_sf"/>
</dbReference>
<dbReference type="InterPro" id="IPR009057">
    <property type="entry name" value="Homeodomain-like_sf"/>
</dbReference>
<proteinExistence type="predicted"/>
<keyword evidence="1" id="KW-0805">Transcription regulation</keyword>
<evidence type="ECO:0000256" key="3">
    <source>
        <dbReference type="ARBA" id="ARBA00023163"/>
    </source>
</evidence>
<evidence type="ECO:0000313" key="7">
    <source>
        <dbReference type="Proteomes" id="UP001252875"/>
    </source>
</evidence>
<reference evidence="6 7" key="1">
    <citation type="submission" date="2023-03" db="EMBL/GenBank/DDBJ databases">
        <authorList>
            <person name="Shen W."/>
            <person name="Cai J."/>
        </authorList>
    </citation>
    <scope>NUCLEOTIDE SEQUENCE [LARGE SCALE GENOMIC DNA]</scope>
    <source>
        <strain evidence="6 7">D6-4</strain>
    </source>
</reference>
<dbReference type="InterPro" id="IPR000281">
    <property type="entry name" value="HTH_RpiR"/>
</dbReference>
<dbReference type="PROSITE" id="PS51071">
    <property type="entry name" value="HTH_RPIR"/>
    <property type="match status" value="1"/>
</dbReference>
<protein>
    <submittedName>
        <fullName evidence="6">SIS domain-containing protein</fullName>
    </submittedName>
</protein>
<dbReference type="InterPro" id="IPR047640">
    <property type="entry name" value="RpiR-like"/>
</dbReference>
<dbReference type="PANTHER" id="PTHR30514">
    <property type="entry name" value="GLUCOKINASE"/>
    <property type="match status" value="1"/>
</dbReference>